<organism evidence="2 3">
    <name type="scientific">Herbihabitans rhizosphaerae</name>
    <dbReference type="NCBI Taxonomy" id="1872711"/>
    <lineage>
        <taxon>Bacteria</taxon>
        <taxon>Bacillati</taxon>
        <taxon>Actinomycetota</taxon>
        <taxon>Actinomycetes</taxon>
        <taxon>Pseudonocardiales</taxon>
        <taxon>Pseudonocardiaceae</taxon>
        <taxon>Herbihabitans</taxon>
    </lineage>
</organism>
<dbReference type="Proteomes" id="UP000294257">
    <property type="component" value="Unassembled WGS sequence"/>
</dbReference>
<keyword evidence="3" id="KW-1185">Reference proteome</keyword>
<dbReference type="AlphaFoldDB" id="A0A4Q7KDA6"/>
<name>A0A4Q7KDA6_9PSEU</name>
<accession>A0A4Q7KDA6</accession>
<evidence type="ECO:0000256" key="1">
    <source>
        <dbReference type="SAM" id="MobiDB-lite"/>
    </source>
</evidence>
<dbReference type="EMBL" id="SGWQ01000015">
    <property type="protein sequence ID" value="RZS31194.1"/>
    <property type="molecule type" value="Genomic_DNA"/>
</dbReference>
<sequence>MGILSTHPEPGARSPEPGARSPEPGARSIFGLSSQWVLYDGKPIADAFVLSHDHQRDALAREAPTAVSRAVVAGDPCYDRLLASLEFRDRYRGALGVDGRTVVMVSSTWGPSSLIGQHPQIVRELLHALPSDLYKVVAALHPNTSHGHGPGQIRQWLADCLRSGLTILPEIDGWQAGLIASDVLIGDFGAVTGYHAALRKPTLLGAFEEYDVVPGTAVSTMGDAAPRLRPGTPLRQQIDNAVEDHDPDRYSSVSGLVTSAAGRSLGLLRGLFYRLLNLTEPSAEAPVEVVPSPSTPRTHRWDSPHAYRVSATVDEARRTITVVRRPAEVGLTRAGRPATHIVCSRDYPLRSLRSQASVITARRPDLADPPSWLRATLDHNPTCQVAALLDQGICTVRTSDGWTATLRAAELPEESLPSVIVAWLAAGHPITELPPSITIEIGARRGEVTVDRAY</sequence>
<feature type="region of interest" description="Disordered" evidence="1">
    <location>
        <begin position="1"/>
        <end position="25"/>
    </location>
</feature>
<proteinExistence type="predicted"/>
<gene>
    <name evidence="2" type="ORF">EV193_11573</name>
</gene>
<comment type="caution">
    <text evidence="2">The sequence shown here is derived from an EMBL/GenBank/DDBJ whole genome shotgun (WGS) entry which is preliminary data.</text>
</comment>
<reference evidence="2 3" key="1">
    <citation type="submission" date="2019-02" db="EMBL/GenBank/DDBJ databases">
        <title>Genomic Encyclopedia of Type Strains, Phase IV (KMG-IV): sequencing the most valuable type-strain genomes for metagenomic binning, comparative biology and taxonomic classification.</title>
        <authorList>
            <person name="Goeker M."/>
        </authorList>
    </citation>
    <scope>NUCLEOTIDE SEQUENCE [LARGE SCALE GENOMIC DNA]</scope>
    <source>
        <strain evidence="2 3">DSM 101727</strain>
    </source>
</reference>
<protein>
    <submittedName>
        <fullName evidence="2">Uncharacterized protein</fullName>
    </submittedName>
</protein>
<evidence type="ECO:0000313" key="2">
    <source>
        <dbReference type="EMBL" id="RZS31194.1"/>
    </source>
</evidence>
<evidence type="ECO:0000313" key="3">
    <source>
        <dbReference type="Proteomes" id="UP000294257"/>
    </source>
</evidence>